<dbReference type="CDD" id="cd04301">
    <property type="entry name" value="NAT_SF"/>
    <property type="match status" value="1"/>
</dbReference>
<dbReference type="Gene3D" id="3.40.630.30">
    <property type="match status" value="1"/>
</dbReference>
<keyword evidence="3" id="KW-1185">Reference proteome</keyword>
<comment type="caution">
    <text evidence="2">The sequence shown here is derived from an EMBL/GenBank/DDBJ whole genome shotgun (WGS) entry which is preliminary data.</text>
</comment>
<dbReference type="RefSeq" id="WP_377543245.1">
    <property type="nucleotide sequence ID" value="NZ_JBHSBN010000004.1"/>
</dbReference>
<keyword evidence="2" id="KW-0012">Acyltransferase</keyword>
<name>A0ABV8KK26_9ACTN</name>
<keyword evidence="2" id="KW-0808">Transferase</keyword>
<dbReference type="InterPro" id="IPR016181">
    <property type="entry name" value="Acyl_CoA_acyltransferase"/>
</dbReference>
<gene>
    <name evidence="2" type="ORF">ACFOX0_08170</name>
</gene>
<dbReference type="SUPFAM" id="SSF55729">
    <property type="entry name" value="Acyl-CoA N-acyltransferases (Nat)"/>
    <property type="match status" value="1"/>
</dbReference>
<reference evidence="3" key="1">
    <citation type="journal article" date="2019" name="Int. J. Syst. Evol. Microbiol.">
        <title>The Global Catalogue of Microorganisms (GCM) 10K type strain sequencing project: providing services to taxonomists for standard genome sequencing and annotation.</title>
        <authorList>
            <consortium name="The Broad Institute Genomics Platform"/>
            <consortium name="The Broad Institute Genome Sequencing Center for Infectious Disease"/>
            <person name="Wu L."/>
            <person name="Ma J."/>
        </authorList>
    </citation>
    <scope>NUCLEOTIDE SEQUENCE [LARGE SCALE GENOMIC DNA]</scope>
    <source>
        <strain evidence="3">2902at01</strain>
    </source>
</reference>
<evidence type="ECO:0000313" key="3">
    <source>
        <dbReference type="Proteomes" id="UP001595868"/>
    </source>
</evidence>
<feature type="domain" description="N-acetyltransferase" evidence="1">
    <location>
        <begin position="17"/>
        <end position="174"/>
    </location>
</feature>
<proteinExistence type="predicted"/>
<dbReference type="Proteomes" id="UP001595868">
    <property type="component" value="Unassembled WGS sequence"/>
</dbReference>
<protein>
    <submittedName>
        <fullName evidence="2">GNAT family N-acetyltransferase</fullName>
        <ecNumber evidence="2">2.3.1.-</ecNumber>
    </submittedName>
</protein>
<dbReference type="Pfam" id="PF00583">
    <property type="entry name" value="Acetyltransf_1"/>
    <property type="match status" value="1"/>
</dbReference>
<evidence type="ECO:0000313" key="2">
    <source>
        <dbReference type="EMBL" id="MFC4105911.1"/>
    </source>
</evidence>
<dbReference type="PROSITE" id="PS51186">
    <property type="entry name" value="GNAT"/>
    <property type="match status" value="1"/>
</dbReference>
<organism evidence="2 3">
    <name type="scientific">Micromonospora zhanjiangensis</name>
    <dbReference type="NCBI Taxonomy" id="1522057"/>
    <lineage>
        <taxon>Bacteria</taxon>
        <taxon>Bacillati</taxon>
        <taxon>Actinomycetota</taxon>
        <taxon>Actinomycetes</taxon>
        <taxon>Micromonosporales</taxon>
        <taxon>Micromonosporaceae</taxon>
        <taxon>Micromonospora</taxon>
    </lineage>
</organism>
<evidence type="ECO:0000259" key="1">
    <source>
        <dbReference type="PROSITE" id="PS51186"/>
    </source>
</evidence>
<accession>A0ABV8KK26</accession>
<dbReference type="InterPro" id="IPR000182">
    <property type="entry name" value="GNAT_dom"/>
</dbReference>
<dbReference type="EMBL" id="JBHSBN010000004">
    <property type="protein sequence ID" value="MFC4105911.1"/>
    <property type="molecule type" value="Genomic_DNA"/>
</dbReference>
<sequence length="255" mass="27641">MAPLIDDVAIGTSAPDRHLLRHAAGLLAASVPGVCRPLVAYGAERYDAFLARALTPPPAHRSLLLRGVTAGTELIAVADWRILPDALFLNGVAVRDDHRGRGIGTRILADGEAIATRLRLATMLLDVSLGNASAHRLYRRNGFTDTELSAWCWHEPHPGHDQPATAVTLIVDWASLWAQHDAYGFGDCSVRGLDGGIRTVRVVGDRVRAASAADAVVVSRALAIRDRPLRAYRIISDATAGQPFARFIRMRKQLR</sequence>
<dbReference type="EC" id="2.3.1.-" evidence="2"/>
<dbReference type="GO" id="GO:0016746">
    <property type="term" value="F:acyltransferase activity"/>
    <property type="evidence" value="ECO:0007669"/>
    <property type="project" value="UniProtKB-KW"/>
</dbReference>